<dbReference type="Pfam" id="PF14534">
    <property type="entry name" value="DUF4440"/>
    <property type="match status" value="1"/>
</dbReference>
<reference evidence="4" key="1">
    <citation type="journal article" date="2019" name="Int. J. Syst. Evol. Microbiol.">
        <title>The Global Catalogue of Microorganisms (GCM) 10K type strain sequencing project: providing services to taxonomists for standard genome sequencing and annotation.</title>
        <authorList>
            <consortium name="The Broad Institute Genomics Platform"/>
            <consortium name="The Broad Institute Genome Sequencing Center for Infectious Disease"/>
            <person name="Wu L."/>
            <person name="Ma J."/>
        </authorList>
    </citation>
    <scope>NUCLEOTIDE SEQUENCE [LARGE SCALE GENOMIC DNA]</scope>
    <source>
        <strain evidence="4">CGMCC 1.16026</strain>
    </source>
</reference>
<dbReference type="SUPFAM" id="SSF54427">
    <property type="entry name" value="NTF2-like"/>
    <property type="match status" value="1"/>
</dbReference>
<evidence type="ECO:0000259" key="2">
    <source>
        <dbReference type="Pfam" id="PF14534"/>
    </source>
</evidence>
<dbReference type="RefSeq" id="WP_263369532.1">
    <property type="nucleotide sequence ID" value="NZ_JAGSYD010000001.1"/>
</dbReference>
<feature type="signal peptide" evidence="1">
    <location>
        <begin position="1"/>
        <end position="27"/>
    </location>
</feature>
<name>A0ABW1ZB78_9BACT</name>
<protein>
    <submittedName>
        <fullName evidence="3">Nuclear transport factor 2 family protein</fullName>
    </submittedName>
</protein>
<accession>A0ABW1ZB78</accession>
<keyword evidence="4" id="KW-1185">Reference proteome</keyword>
<proteinExistence type="predicted"/>
<evidence type="ECO:0000256" key="1">
    <source>
        <dbReference type="SAM" id="SignalP"/>
    </source>
</evidence>
<dbReference type="Proteomes" id="UP001596391">
    <property type="component" value="Unassembled WGS sequence"/>
</dbReference>
<organism evidence="3 4">
    <name type="scientific">Granulicella cerasi</name>
    <dbReference type="NCBI Taxonomy" id="741063"/>
    <lineage>
        <taxon>Bacteria</taxon>
        <taxon>Pseudomonadati</taxon>
        <taxon>Acidobacteriota</taxon>
        <taxon>Terriglobia</taxon>
        <taxon>Terriglobales</taxon>
        <taxon>Acidobacteriaceae</taxon>
        <taxon>Granulicella</taxon>
    </lineage>
</organism>
<dbReference type="InterPro" id="IPR027843">
    <property type="entry name" value="DUF4440"/>
</dbReference>
<feature type="chain" id="PRO_5045457434" evidence="1">
    <location>
        <begin position="28"/>
        <end position="157"/>
    </location>
</feature>
<gene>
    <name evidence="3" type="ORF">ACFQBQ_09535</name>
</gene>
<comment type="caution">
    <text evidence="3">The sequence shown here is derived from an EMBL/GenBank/DDBJ whole genome shotgun (WGS) entry which is preliminary data.</text>
</comment>
<feature type="domain" description="DUF4440" evidence="2">
    <location>
        <begin position="36"/>
        <end position="144"/>
    </location>
</feature>
<dbReference type="Gene3D" id="3.10.450.50">
    <property type="match status" value="1"/>
</dbReference>
<keyword evidence="1" id="KW-0732">Signal</keyword>
<evidence type="ECO:0000313" key="3">
    <source>
        <dbReference type="EMBL" id="MFC6645817.1"/>
    </source>
</evidence>
<evidence type="ECO:0000313" key="4">
    <source>
        <dbReference type="Proteomes" id="UP001596391"/>
    </source>
</evidence>
<sequence length="157" mass="17095">MHRIRTACLTACLLLAGPMLGGSLLHAQTSADEQAIRTAMQRSADDWNRGDLDSFATVYKNSPDTIFMGSTVSRGYAGMLKTYKAHYATAEARGVLTFSNVEVHLLDANVATMIGNCHIERTSGKNDDCLYSLIWQKTAEGWKIVLDHSTAAPGKKS</sequence>
<dbReference type="InterPro" id="IPR032710">
    <property type="entry name" value="NTF2-like_dom_sf"/>
</dbReference>
<dbReference type="EMBL" id="JBHSWI010000001">
    <property type="protein sequence ID" value="MFC6645817.1"/>
    <property type="molecule type" value="Genomic_DNA"/>
</dbReference>